<reference evidence="1" key="2">
    <citation type="journal article" date="2014" name="PLoS Genet.">
        <title>Signature gene expression reveals novel clues to the molecular mechanisms of dimorphic transition in Penicillium marneffei.</title>
        <authorList>
            <person name="Yang E."/>
            <person name="Wang G."/>
            <person name="Cai J."/>
            <person name="Woo P.C."/>
            <person name="Lau S.K."/>
            <person name="Yuen K.-Y."/>
            <person name="Chow W.-N."/>
            <person name="Lin X."/>
        </authorList>
    </citation>
    <scope>NUCLEOTIDE SEQUENCE</scope>
    <source>
        <strain evidence="1">PM1</strain>
    </source>
</reference>
<protein>
    <submittedName>
        <fullName evidence="1">Uncharacterized protein</fullName>
    </submittedName>
</protein>
<dbReference type="HOGENOM" id="CLU_2623680_0_0_1"/>
<sequence length="78" mass="8653">MSYPQENIIAKRDPCVTKPSRWPEDSDSVKFLAAITSVGSVDELMKQPLIRKPRGSKHSVIGLARLAVATTTTFYSYP</sequence>
<dbReference type="AlphaFoldDB" id="A0A093UU48"/>
<comment type="caution">
    <text evidence="1">The sequence shown here is derived from an EMBL/GenBank/DDBJ whole genome shotgun (WGS) entry which is preliminary data.</text>
</comment>
<accession>A0A093UU48</accession>
<name>A0A093UU48_TALMA</name>
<dbReference type="EMBL" id="JPOX01000066">
    <property type="protein sequence ID" value="KFX41229.1"/>
    <property type="molecule type" value="Genomic_DNA"/>
</dbReference>
<gene>
    <name evidence="1" type="ORF">GQ26_0660180</name>
</gene>
<evidence type="ECO:0000313" key="1">
    <source>
        <dbReference type="EMBL" id="KFX41229.1"/>
    </source>
</evidence>
<reference key="1">
    <citation type="journal article" date="2014" name="PLoS Genet.">
        <title>Signature Gene Expression Reveals Novel Clues to the Molecular Mechanisms of Dimorphic Transition in Penicillium marneffei.</title>
        <authorList>
            <person name="Yang E."/>
            <person name="Wang G."/>
            <person name="Cai J."/>
            <person name="Woo P.C."/>
            <person name="Lau S.K."/>
            <person name="Yuen K.-Y."/>
            <person name="Chow W.-N."/>
            <person name="Lin X."/>
        </authorList>
    </citation>
    <scope>NUCLEOTIDE SEQUENCE [LARGE SCALE GENOMIC DNA]</scope>
    <source>
        <strain>PM1</strain>
    </source>
</reference>
<organism evidence="1">
    <name type="scientific">Talaromyces marneffei PM1</name>
    <dbReference type="NCBI Taxonomy" id="1077442"/>
    <lineage>
        <taxon>Eukaryota</taxon>
        <taxon>Fungi</taxon>
        <taxon>Dikarya</taxon>
        <taxon>Ascomycota</taxon>
        <taxon>Pezizomycotina</taxon>
        <taxon>Eurotiomycetes</taxon>
        <taxon>Eurotiomycetidae</taxon>
        <taxon>Eurotiales</taxon>
        <taxon>Trichocomaceae</taxon>
        <taxon>Talaromyces</taxon>
        <taxon>Talaromyces sect. Talaromyces</taxon>
    </lineage>
</organism>
<proteinExistence type="predicted"/>